<accession>A0A913X1E8</accession>
<dbReference type="Proteomes" id="UP000887567">
    <property type="component" value="Unplaced"/>
</dbReference>
<dbReference type="RefSeq" id="XP_020897166.1">
    <property type="nucleotide sequence ID" value="XM_021041507.2"/>
</dbReference>
<feature type="region of interest" description="Disordered" evidence="10">
    <location>
        <begin position="82"/>
        <end position="104"/>
    </location>
</feature>
<proteinExistence type="inferred from homology"/>
<evidence type="ECO:0000256" key="8">
    <source>
        <dbReference type="ARBA" id="ARBA00032913"/>
    </source>
</evidence>
<keyword evidence="6 11" id="KW-1133">Transmembrane helix</keyword>
<dbReference type="Pfam" id="PF06645">
    <property type="entry name" value="SPC12"/>
    <property type="match status" value="1"/>
</dbReference>
<sequence length="104" mass="12165">MNIVDRIKNYPTHMDFEGQKLAEKLFHIIILAFGIVGFIWGYWIQQFGATVLFLFAGFLVSCLVVLPPWPCFQRHSLDWQKPRPQKQLTDKKDEKAGKRKQKSS</sequence>
<dbReference type="PANTHER" id="PTHR13202">
    <property type="entry name" value="MICROSOMAL SIGNAL PEPTIDASE 12 KDA SUBUNIT"/>
    <property type="match status" value="1"/>
</dbReference>
<keyword evidence="5" id="KW-0256">Endoplasmic reticulum</keyword>
<evidence type="ECO:0000256" key="3">
    <source>
        <dbReference type="ARBA" id="ARBA00017059"/>
    </source>
</evidence>
<comment type="similarity">
    <text evidence="2">Belongs to the SPCS1 family.</text>
</comment>
<dbReference type="GO" id="GO:0006465">
    <property type="term" value="P:signal peptide processing"/>
    <property type="evidence" value="ECO:0007669"/>
    <property type="project" value="InterPro"/>
</dbReference>
<keyword evidence="7 11" id="KW-0472">Membrane</keyword>
<evidence type="ECO:0000313" key="12">
    <source>
        <dbReference type="EnsemblMetazoa" id="XP_020897166.1"/>
    </source>
</evidence>
<evidence type="ECO:0000256" key="6">
    <source>
        <dbReference type="ARBA" id="ARBA00022989"/>
    </source>
</evidence>
<evidence type="ECO:0000256" key="10">
    <source>
        <dbReference type="SAM" id="MobiDB-lite"/>
    </source>
</evidence>
<dbReference type="AlphaFoldDB" id="A0A913X1E8"/>
<dbReference type="GeneID" id="110236032"/>
<keyword evidence="13" id="KW-1185">Reference proteome</keyword>
<dbReference type="OrthoDB" id="263893at2759"/>
<keyword evidence="4 11" id="KW-0812">Transmembrane</keyword>
<organism evidence="12 13">
    <name type="scientific">Exaiptasia diaphana</name>
    <name type="common">Tropical sea anemone</name>
    <name type="synonym">Aiptasia pulchella</name>
    <dbReference type="NCBI Taxonomy" id="2652724"/>
    <lineage>
        <taxon>Eukaryota</taxon>
        <taxon>Metazoa</taxon>
        <taxon>Cnidaria</taxon>
        <taxon>Anthozoa</taxon>
        <taxon>Hexacorallia</taxon>
        <taxon>Actiniaria</taxon>
        <taxon>Aiptasiidae</taxon>
        <taxon>Exaiptasia</taxon>
    </lineage>
</organism>
<evidence type="ECO:0000256" key="1">
    <source>
        <dbReference type="ARBA" id="ARBA00004477"/>
    </source>
</evidence>
<feature type="transmembrane region" description="Helical" evidence="11">
    <location>
        <begin position="49"/>
        <end position="72"/>
    </location>
</feature>
<evidence type="ECO:0000256" key="5">
    <source>
        <dbReference type="ARBA" id="ARBA00022824"/>
    </source>
</evidence>
<dbReference type="GO" id="GO:0045047">
    <property type="term" value="P:protein targeting to ER"/>
    <property type="evidence" value="ECO:0007669"/>
    <property type="project" value="TreeGrafter"/>
</dbReference>
<dbReference type="KEGG" id="epa:110236032"/>
<evidence type="ECO:0000256" key="7">
    <source>
        <dbReference type="ARBA" id="ARBA00023136"/>
    </source>
</evidence>
<evidence type="ECO:0000313" key="13">
    <source>
        <dbReference type="Proteomes" id="UP000887567"/>
    </source>
</evidence>
<name>A0A913X1E8_EXADI</name>
<dbReference type="PANTHER" id="PTHR13202:SF0">
    <property type="entry name" value="SIGNAL PEPTIDASE COMPLEX SUBUNIT 1"/>
    <property type="match status" value="1"/>
</dbReference>
<comment type="function">
    <text evidence="9">Component of the signal peptidase complex (SPC) which catalyzes the cleavage of N-terminal signal sequences from nascent proteins as they are translocated into the lumen of the endoplasmic reticulum. Dispensable for SPC enzymatic activity.</text>
</comment>
<evidence type="ECO:0000256" key="4">
    <source>
        <dbReference type="ARBA" id="ARBA00022692"/>
    </source>
</evidence>
<dbReference type="InterPro" id="IPR009542">
    <property type="entry name" value="Spc1/SPCS1"/>
</dbReference>
<evidence type="ECO:0000256" key="11">
    <source>
        <dbReference type="SAM" id="Phobius"/>
    </source>
</evidence>
<evidence type="ECO:0000256" key="2">
    <source>
        <dbReference type="ARBA" id="ARBA00005245"/>
    </source>
</evidence>
<comment type="subcellular location">
    <subcellularLocation>
        <location evidence="1">Endoplasmic reticulum membrane</location>
        <topology evidence="1">Multi-pass membrane protein</topology>
    </subcellularLocation>
</comment>
<dbReference type="EnsemblMetazoa" id="XM_021041507.2">
    <property type="protein sequence ID" value="XP_020897166.1"/>
    <property type="gene ID" value="LOC110236032"/>
</dbReference>
<feature type="transmembrane region" description="Helical" evidence="11">
    <location>
        <begin position="21"/>
        <end position="43"/>
    </location>
</feature>
<evidence type="ECO:0000256" key="9">
    <source>
        <dbReference type="ARBA" id="ARBA00045204"/>
    </source>
</evidence>
<protein>
    <recommendedName>
        <fullName evidence="3">Signal peptidase complex subunit 1</fullName>
    </recommendedName>
    <alternativeName>
        <fullName evidence="8">Microsomal signal peptidase 12 kDa subunit</fullName>
    </alternativeName>
</protein>
<reference evidence="12" key="1">
    <citation type="submission" date="2022-11" db="UniProtKB">
        <authorList>
            <consortium name="EnsemblMetazoa"/>
        </authorList>
    </citation>
    <scope>IDENTIFICATION</scope>
</reference>
<dbReference type="OMA" id="IHLTLWT"/>
<dbReference type="GO" id="GO:0005787">
    <property type="term" value="C:signal peptidase complex"/>
    <property type="evidence" value="ECO:0007669"/>
    <property type="project" value="InterPro"/>
</dbReference>